<accession>A0A2S5A748</accession>
<comment type="similarity">
    <text evidence="7">Belongs to the TonB-dependent receptor family.</text>
</comment>
<dbReference type="Gene3D" id="3.55.50.30">
    <property type="match status" value="1"/>
</dbReference>
<dbReference type="OrthoDB" id="9768177at2"/>
<dbReference type="Proteomes" id="UP000236893">
    <property type="component" value="Unassembled WGS sequence"/>
</dbReference>
<dbReference type="Gene3D" id="2.170.130.10">
    <property type="entry name" value="TonB-dependent receptor, plug domain"/>
    <property type="match status" value="1"/>
</dbReference>
<evidence type="ECO:0000256" key="7">
    <source>
        <dbReference type="PROSITE-ProRule" id="PRU01360"/>
    </source>
</evidence>
<proteinExistence type="inferred from homology"/>
<sequence length="1110" mass="122416">MYDILTRLGKPNRLRRKLLLIMRLTTVLLIASLMQVSAAGFAQKISLSRSNTPLKAIIKSLRQQTGYDFVYNDKVLSTAKPVTVSVKDGNIETVLDLIFSEQPLTYTIDSKTVIIKQKAPSFMDKVMQILSNISVSGKVVNEGGMPLPGATVKIKGTKLEGMTNSDGEFVLQGVPEDGILVITFIGYQSYETKVSQIPNPAVFALRPAINSLDEIIVQGYGTTSKRLNTGNIVKVSATEIERQPVSNPLAALQGRVSGMLVTQTNGLPGGAINIQIRGRTAIDKSITSDEPLFVIDGVPYGAGNSSLYNNIAYAGSTQLLSAVQAGISPFNGINPQDIASIEVLKDADATAIYGSRGANGVILITTKKGTEGKLSVTLNTNYGVSSVANPVQMMNTEQYIAARTKAFENDKITMTDANAFDLRKWDPSRYYNYAKELTGGVAESYNTQLSLNGGSKLTKFALSAGNNWSNTVLSNDTRDKRFNVGFNVSQSSLNEKFLVNFSANYAQTSSNLTSVDLSELINLPPNLKLYNDDGTLSWAEGGYSFNNPLGAYNNRTTSNGQVMYANVQPIYKINDNFKISANAGYNINTNNQRQVAYSTAFKPGGLNNRAINIGTTANKSWTVEPQLEYTKEIFGGRFNGLIGGTLQNTESKYNRMNGNGFTSDAYMSSINNAPFFGKPSEGNSEYRYSALFGRLNYNYNDTYLVNLTGRRDGSSRFGPGKQFANFGAIGAGWIFTNEKFMEDTKSWLSFGKLRTSFGSTGNDKISDYNYLDTWGIQSFTNINWGSSFLYPSKLFNPDYHWESTFKSEYGLDLSFLKDRIMFSSVYYRNSSSDQLVSYQLPQTTGFTYVLANLPAKVINSGFEFTLNTRNIEKGDFSWSTDINITIPKNKLASFPGLASSSYFSKYVVGQPLNVIYAVKSLGVSPETGSYIFEDKNNDGSYNESDYQVFGSTDPKYYGGMQNSFRYKGFNLDFFILFRKTTGQNYKRYYWYNSSSNPTNRPVVSEKIWEQPGDIADLAKLSTGLTADMVTYNKSNGIYSDASYLSLNNVSLSYSLPKSLINKLKISNCRVYVSGQNLLTISPYEIGDPQTQNYLSTPPLRTVSTGLQLTF</sequence>
<evidence type="ECO:0000313" key="9">
    <source>
        <dbReference type="EMBL" id="POY37933.1"/>
    </source>
</evidence>
<keyword evidence="4 7" id="KW-0812">Transmembrane</keyword>
<dbReference type="InterPro" id="IPR036942">
    <property type="entry name" value="Beta-barrel_TonB_sf"/>
</dbReference>
<dbReference type="PROSITE" id="PS52016">
    <property type="entry name" value="TONB_DEPENDENT_REC_3"/>
    <property type="match status" value="1"/>
</dbReference>
<evidence type="ECO:0000256" key="2">
    <source>
        <dbReference type="ARBA" id="ARBA00022448"/>
    </source>
</evidence>
<dbReference type="InterPro" id="IPR008969">
    <property type="entry name" value="CarboxyPept-like_regulatory"/>
</dbReference>
<keyword evidence="6 7" id="KW-0998">Cell outer membrane</keyword>
<reference evidence="9 10" key="1">
    <citation type="submission" date="2018-01" db="EMBL/GenBank/DDBJ databases">
        <authorList>
            <person name="Gaut B.S."/>
            <person name="Morton B.R."/>
            <person name="Clegg M.T."/>
            <person name="Duvall M.R."/>
        </authorList>
    </citation>
    <scope>NUCLEOTIDE SEQUENCE [LARGE SCALE GENOMIC DNA]</scope>
    <source>
        <strain evidence="9 10">HR-AV</strain>
    </source>
</reference>
<dbReference type="Pfam" id="PF07660">
    <property type="entry name" value="STN"/>
    <property type="match status" value="1"/>
</dbReference>
<dbReference type="InterPro" id="IPR039426">
    <property type="entry name" value="TonB-dep_rcpt-like"/>
</dbReference>
<protein>
    <submittedName>
        <fullName evidence="9">SusC/RagA family TonB-linked outer membrane protein</fullName>
    </submittedName>
</protein>
<dbReference type="Gene3D" id="2.40.170.20">
    <property type="entry name" value="TonB-dependent receptor, beta-barrel domain"/>
    <property type="match status" value="1"/>
</dbReference>
<dbReference type="AlphaFoldDB" id="A0A2S5A748"/>
<dbReference type="InterPro" id="IPR012910">
    <property type="entry name" value="Plug_dom"/>
</dbReference>
<keyword evidence="5 7" id="KW-0472">Membrane</keyword>
<name>A0A2S5A748_9SPHI</name>
<dbReference type="InterPro" id="IPR023996">
    <property type="entry name" value="TonB-dep_OMP_SusC/RagA"/>
</dbReference>
<evidence type="ECO:0000256" key="1">
    <source>
        <dbReference type="ARBA" id="ARBA00004571"/>
    </source>
</evidence>
<dbReference type="InterPro" id="IPR023997">
    <property type="entry name" value="TonB-dep_OMP_SusC/RagA_CS"/>
</dbReference>
<dbReference type="Gene3D" id="2.60.40.1120">
    <property type="entry name" value="Carboxypeptidase-like, regulatory domain"/>
    <property type="match status" value="1"/>
</dbReference>
<gene>
    <name evidence="9" type="ORF">C3K47_05260</name>
</gene>
<dbReference type="SUPFAM" id="SSF56935">
    <property type="entry name" value="Porins"/>
    <property type="match status" value="1"/>
</dbReference>
<dbReference type="EMBL" id="PQVF01000003">
    <property type="protein sequence ID" value="POY37933.1"/>
    <property type="molecule type" value="Genomic_DNA"/>
</dbReference>
<evidence type="ECO:0000259" key="8">
    <source>
        <dbReference type="SMART" id="SM00965"/>
    </source>
</evidence>
<evidence type="ECO:0000256" key="6">
    <source>
        <dbReference type="ARBA" id="ARBA00023237"/>
    </source>
</evidence>
<keyword evidence="3 7" id="KW-1134">Transmembrane beta strand</keyword>
<dbReference type="Pfam" id="PF07715">
    <property type="entry name" value="Plug"/>
    <property type="match status" value="1"/>
</dbReference>
<keyword evidence="2 7" id="KW-0813">Transport</keyword>
<dbReference type="NCBIfam" id="TIGR04056">
    <property type="entry name" value="OMP_RagA_SusC"/>
    <property type="match status" value="1"/>
</dbReference>
<feature type="domain" description="Secretin/TonB short N-terminal" evidence="8">
    <location>
        <begin position="67"/>
        <end position="118"/>
    </location>
</feature>
<dbReference type="NCBIfam" id="TIGR04057">
    <property type="entry name" value="SusC_RagA_signa"/>
    <property type="match status" value="1"/>
</dbReference>
<comment type="caution">
    <text evidence="9">The sequence shown here is derived from an EMBL/GenBank/DDBJ whole genome shotgun (WGS) entry which is preliminary data.</text>
</comment>
<dbReference type="InterPro" id="IPR011662">
    <property type="entry name" value="Secretin/TonB_short_N"/>
</dbReference>
<evidence type="ECO:0000256" key="5">
    <source>
        <dbReference type="ARBA" id="ARBA00023136"/>
    </source>
</evidence>
<organism evidence="9 10">
    <name type="scientific">Solitalea longa</name>
    <dbReference type="NCBI Taxonomy" id="2079460"/>
    <lineage>
        <taxon>Bacteria</taxon>
        <taxon>Pseudomonadati</taxon>
        <taxon>Bacteroidota</taxon>
        <taxon>Sphingobacteriia</taxon>
        <taxon>Sphingobacteriales</taxon>
        <taxon>Sphingobacteriaceae</taxon>
        <taxon>Solitalea</taxon>
    </lineage>
</organism>
<comment type="subcellular location">
    <subcellularLocation>
        <location evidence="1 7">Cell outer membrane</location>
        <topology evidence="1 7">Multi-pass membrane protein</topology>
    </subcellularLocation>
</comment>
<dbReference type="GO" id="GO:0009279">
    <property type="term" value="C:cell outer membrane"/>
    <property type="evidence" value="ECO:0007669"/>
    <property type="project" value="UniProtKB-SubCell"/>
</dbReference>
<keyword evidence="10" id="KW-1185">Reference proteome</keyword>
<evidence type="ECO:0000256" key="4">
    <source>
        <dbReference type="ARBA" id="ARBA00022692"/>
    </source>
</evidence>
<dbReference type="Pfam" id="PF13715">
    <property type="entry name" value="CarbopepD_reg_2"/>
    <property type="match status" value="1"/>
</dbReference>
<dbReference type="SMART" id="SM00965">
    <property type="entry name" value="STN"/>
    <property type="match status" value="1"/>
</dbReference>
<dbReference type="SUPFAM" id="SSF49464">
    <property type="entry name" value="Carboxypeptidase regulatory domain-like"/>
    <property type="match status" value="1"/>
</dbReference>
<dbReference type="RefSeq" id="WP_103788064.1">
    <property type="nucleotide sequence ID" value="NZ_PQVF01000003.1"/>
</dbReference>
<evidence type="ECO:0000313" key="10">
    <source>
        <dbReference type="Proteomes" id="UP000236893"/>
    </source>
</evidence>
<dbReference type="InterPro" id="IPR037066">
    <property type="entry name" value="Plug_dom_sf"/>
</dbReference>
<evidence type="ECO:0000256" key="3">
    <source>
        <dbReference type="ARBA" id="ARBA00022452"/>
    </source>
</evidence>